<keyword evidence="5 7" id="KW-1133">Transmembrane helix</keyword>
<dbReference type="GO" id="GO:0016020">
    <property type="term" value="C:membrane"/>
    <property type="evidence" value="ECO:0007669"/>
    <property type="project" value="UniProtKB-SubCell"/>
</dbReference>
<comment type="caution">
    <text evidence="9">The sequence shown here is derived from an EMBL/GenBank/DDBJ whole genome shotgun (WGS) entry which is preliminary data.</text>
</comment>
<keyword evidence="3 7" id="KW-0812">Transmembrane</keyword>
<comment type="subcellular location">
    <subcellularLocation>
        <location evidence="1">Membrane</location>
    </subcellularLocation>
</comment>
<protein>
    <recommendedName>
        <fullName evidence="8">Amino acid transporter transmembrane domain-containing protein</fullName>
    </recommendedName>
</protein>
<dbReference type="EMBL" id="JACGCM010001793">
    <property type="protein sequence ID" value="KAF6149520.1"/>
    <property type="molecule type" value="Genomic_DNA"/>
</dbReference>
<evidence type="ECO:0000256" key="1">
    <source>
        <dbReference type="ARBA" id="ARBA00004370"/>
    </source>
</evidence>
<feature type="transmembrane region" description="Helical" evidence="7">
    <location>
        <begin position="85"/>
        <end position="106"/>
    </location>
</feature>
<reference evidence="9 10" key="1">
    <citation type="journal article" date="2020" name="IScience">
        <title>Genome Sequencing of the Endangered Kingdonia uniflora (Circaeasteraceae, Ranunculales) Reveals Potential Mechanisms of Evolutionary Specialization.</title>
        <authorList>
            <person name="Sun Y."/>
            <person name="Deng T."/>
            <person name="Zhang A."/>
            <person name="Moore M.J."/>
            <person name="Landis J.B."/>
            <person name="Lin N."/>
            <person name="Zhang H."/>
            <person name="Zhang X."/>
            <person name="Huang J."/>
            <person name="Zhang X."/>
            <person name="Sun H."/>
            <person name="Wang H."/>
        </authorList>
    </citation>
    <scope>NUCLEOTIDE SEQUENCE [LARGE SCALE GENOMIC DNA]</scope>
    <source>
        <strain evidence="9">TB1705</strain>
        <tissue evidence="9">Leaf</tissue>
    </source>
</reference>
<feature type="transmembrane region" description="Helical" evidence="7">
    <location>
        <begin position="275"/>
        <end position="295"/>
    </location>
</feature>
<evidence type="ECO:0000256" key="4">
    <source>
        <dbReference type="ARBA" id="ARBA00022970"/>
    </source>
</evidence>
<name>A0A7J7M3X1_9MAGN</name>
<evidence type="ECO:0000256" key="3">
    <source>
        <dbReference type="ARBA" id="ARBA00022692"/>
    </source>
</evidence>
<evidence type="ECO:0000256" key="2">
    <source>
        <dbReference type="ARBA" id="ARBA00022448"/>
    </source>
</evidence>
<feature type="transmembrane region" description="Helical" evidence="7">
    <location>
        <begin position="169"/>
        <end position="188"/>
    </location>
</feature>
<dbReference type="PANTHER" id="PTHR48017">
    <property type="entry name" value="OS05G0424000 PROTEIN-RELATED"/>
    <property type="match status" value="1"/>
</dbReference>
<evidence type="ECO:0000256" key="6">
    <source>
        <dbReference type="ARBA" id="ARBA00023136"/>
    </source>
</evidence>
<feature type="transmembrane region" description="Helical" evidence="7">
    <location>
        <begin position="418"/>
        <end position="440"/>
    </location>
</feature>
<keyword evidence="6 7" id="KW-0472">Membrane</keyword>
<dbReference type="InterPro" id="IPR013057">
    <property type="entry name" value="AA_transpt_TM"/>
</dbReference>
<sequence>MEKEEIKVESCNAKVLHFSIEADEVNINGDAHKQEHGALTTAHTTGLDPWQQVGLLLVTGFNSAYLLFYPSLILIPLSWGWGVPSMFFIALFSAYSNWLLAGFHIIDGKMFIRYRDIMDFAFGRRMYYITWILQFFNLFLINTGFILAAGITLKGINAEFSDSPLRLQYFLMMTGAVYFIFAFLVPTLSAMRSWLGISAIFTFSFIVILVIIMVKDGLSDAERDYNIKGSKLDKVFHGLSAIAILVPANSSGMLLEMQCTLRKPAKENMRKALYLQFTVGIAVYYGITLVGYCAYGSLSSGFLVTDLSGPKWAKVLLSSLVFIQTTLSQHMFLAPIHEAVDTKFLKLNQSLYSIDNLMRRFVLRALIFAINTLLAAAFPFAGDFVNLLSAISSIPLTFIFPSAIFFKVKGKTARPEQMVWHWVIIVFFSLLSIATAAASIRSIMHNAKVYSIFANM</sequence>
<evidence type="ECO:0000259" key="8">
    <source>
        <dbReference type="Pfam" id="PF01490"/>
    </source>
</evidence>
<feature type="transmembrane region" description="Helical" evidence="7">
    <location>
        <begin position="53"/>
        <end position="79"/>
    </location>
</feature>
<feature type="domain" description="Amino acid transporter transmembrane" evidence="8">
    <location>
        <begin position="50"/>
        <end position="437"/>
    </location>
</feature>
<evidence type="ECO:0000256" key="7">
    <source>
        <dbReference type="SAM" id="Phobius"/>
    </source>
</evidence>
<feature type="transmembrane region" description="Helical" evidence="7">
    <location>
        <begin position="315"/>
        <end position="340"/>
    </location>
</feature>
<feature type="transmembrane region" description="Helical" evidence="7">
    <location>
        <begin position="127"/>
        <end position="149"/>
    </location>
</feature>
<keyword evidence="4" id="KW-0029">Amino-acid transport</keyword>
<evidence type="ECO:0000313" key="10">
    <source>
        <dbReference type="Proteomes" id="UP000541444"/>
    </source>
</evidence>
<dbReference type="OrthoDB" id="40134at2759"/>
<feature type="transmembrane region" description="Helical" evidence="7">
    <location>
        <begin position="195"/>
        <end position="215"/>
    </location>
</feature>
<feature type="transmembrane region" description="Helical" evidence="7">
    <location>
        <begin position="235"/>
        <end position="255"/>
    </location>
</feature>
<gene>
    <name evidence="9" type="ORF">GIB67_003668</name>
</gene>
<proteinExistence type="predicted"/>
<feature type="transmembrane region" description="Helical" evidence="7">
    <location>
        <begin position="387"/>
        <end position="406"/>
    </location>
</feature>
<keyword evidence="2" id="KW-0813">Transport</keyword>
<keyword evidence="10" id="KW-1185">Reference proteome</keyword>
<organism evidence="9 10">
    <name type="scientific">Kingdonia uniflora</name>
    <dbReference type="NCBI Taxonomy" id="39325"/>
    <lineage>
        <taxon>Eukaryota</taxon>
        <taxon>Viridiplantae</taxon>
        <taxon>Streptophyta</taxon>
        <taxon>Embryophyta</taxon>
        <taxon>Tracheophyta</taxon>
        <taxon>Spermatophyta</taxon>
        <taxon>Magnoliopsida</taxon>
        <taxon>Ranunculales</taxon>
        <taxon>Circaeasteraceae</taxon>
        <taxon>Kingdonia</taxon>
    </lineage>
</organism>
<dbReference type="GO" id="GO:0006865">
    <property type="term" value="P:amino acid transport"/>
    <property type="evidence" value="ECO:0007669"/>
    <property type="project" value="UniProtKB-KW"/>
</dbReference>
<feature type="transmembrane region" description="Helical" evidence="7">
    <location>
        <begin position="361"/>
        <end position="381"/>
    </location>
</feature>
<dbReference type="AlphaFoldDB" id="A0A7J7M3X1"/>
<dbReference type="Proteomes" id="UP000541444">
    <property type="component" value="Unassembled WGS sequence"/>
</dbReference>
<accession>A0A7J7M3X1</accession>
<evidence type="ECO:0000313" key="9">
    <source>
        <dbReference type="EMBL" id="KAF6149520.1"/>
    </source>
</evidence>
<evidence type="ECO:0000256" key="5">
    <source>
        <dbReference type="ARBA" id="ARBA00022989"/>
    </source>
</evidence>
<dbReference type="Pfam" id="PF01490">
    <property type="entry name" value="Aa_trans"/>
    <property type="match status" value="1"/>
</dbReference>